<evidence type="ECO:0000313" key="6">
    <source>
        <dbReference type="EMBL" id="MDQ7903591.1"/>
    </source>
</evidence>
<feature type="region of interest" description="Disordered" evidence="4">
    <location>
        <begin position="291"/>
        <end position="310"/>
    </location>
</feature>
<accession>A0ABU0ZB60</accession>
<evidence type="ECO:0000256" key="1">
    <source>
        <dbReference type="ARBA" id="ARBA00006739"/>
    </source>
</evidence>
<dbReference type="PANTHER" id="PTHR43685">
    <property type="entry name" value="GLYCOSYLTRANSFERASE"/>
    <property type="match status" value="1"/>
</dbReference>
<dbReference type="EMBL" id="JAVHUY010000003">
    <property type="protein sequence ID" value="MDQ7903591.1"/>
    <property type="molecule type" value="Genomic_DNA"/>
</dbReference>
<dbReference type="EC" id="2.4.-.-" evidence="6"/>
<protein>
    <submittedName>
        <fullName evidence="6">Glycosyltransferase</fullName>
        <ecNumber evidence="6">2.4.-.-</ecNumber>
    </submittedName>
</protein>
<dbReference type="Pfam" id="PF00535">
    <property type="entry name" value="Glycos_transf_2"/>
    <property type="match status" value="1"/>
</dbReference>
<evidence type="ECO:0000313" key="7">
    <source>
        <dbReference type="Proteomes" id="UP001230908"/>
    </source>
</evidence>
<keyword evidence="2 6" id="KW-0328">Glycosyltransferase</keyword>
<gene>
    <name evidence="6" type="ORF">RB614_03565</name>
</gene>
<dbReference type="InterPro" id="IPR050834">
    <property type="entry name" value="Glycosyltransf_2"/>
</dbReference>
<dbReference type="SUPFAM" id="SSF53448">
    <property type="entry name" value="Nucleotide-diphospho-sugar transferases"/>
    <property type="match status" value="1"/>
</dbReference>
<proteinExistence type="inferred from homology"/>
<organism evidence="6 7">
    <name type="scientific">Phytohabitans maris</name>
    <dbReference type="NCBI Taxonomy" id="3071409"/>
    <lineage>
        <taxon>Bacteria</taxon>
        <taxon>Bacillati</taxon>
        <taxon>Actinomycetota</taxon>
        <taxon>Actinomycetes</taxon>
        <taxon>Micromonosporales</taxon>
        <taxon>Micromonosporaceae</taxon>
    </lineage>
</organism>
<dbReference type="Gene3D" id="3.90.550.10">
    <property type="entry name" value="Spore Coat Polysaccharide Biosynthesis Protein SpsA, Chain A"/>
    <property type="match status" value="1"/>
</dbReference>
<feature type="domain" description="Glycosyltransferase 2-like" evidence="5">
    <location>
        <begin position="6"/>
        <end position="118"/>
    </location>
</feature>
<sequence length="310" mass="33661">MTPRVSVLMPVYNAADHIAAAIGSVLRQTYQDLELLVVDDGSTDRTEAVVAAITDPRLRVLPRPRGGIVAALNAGIGAARGELLARMDADDIMSPDRLARQVAYLDRHPRVVACGTDYELFGSMSGRVRMPRTPAACRARLLFGTCVAHSSAIIRLGTLRAAGIGYRPEYAYAEDYRLFTELSRHGDLANLPYVGLRYRVGEVQVSATRQVEQRAVTLRIMRENLAALGISTVDGDALARMIWLDRRGPAAALSYLYREAPRLVGVAGRAAGAHGVRTAARLVRERLNTALRPRTPAQPAEQPVGADDAR</sequence>
<name>A0ABU0ZB60_9ACTN</name>
<reference evidence="6 7" key="1">
    <citation type="submission" date="2023-08" db="EMBL/GenBank/DDBJ databases">
        <title>Phytohabitans sansha sp. nov., isolated from marine sediment.</title>
        <authorList>
            <person name="Zhao Y."/>
            <person name="Yi K."/>
        </authorList>
    </citation>
    <scope>NUCLEOTIDE SEQUENCE [LARGE SCALE GENOMIC DNA]</scope>
    <source>
        <strain evidence="6 7">ZYX-F-186</strain>
    </source>
</reference>
<evidence type="ECO:0000256" key="4">
    <source>
        <dbReference type="SAM" id="MobiDB-lite"/>
    </source>
</evidence>
<dbReference type="GO" id="GO:0016757">
    <property type="term" value="F:glycosyltransferase activity"/>
    <property type="evidence" value="ECO:0007669"/>
    <property type="project" value="UniProtKB-KW"/>
</dbReference>
<evidence type="ECO:0000256" key="3">
    <source>
        <dbReference type="ARBA" id="ARBA00022679"/>
    </source>
</evidence>
<comment type="caution">
    <text evidence="6">The sequence shown here is derived from an EMBL/GenBank/DDBJ whole genome shotgun (WGS) entry which is preliminary data.</text>
</comment>
<dbReference type="Proteomes" id="UP001230908">
    <property type="component" value="Unassembled WGS sequence"/>
</dbReference>
<dbReference type="PANTHER" id="PTHR43685:SF5">
    <property type="entry name" value="GLYCOSYLTRANSFERASE EPSE-RELATED"/>
    <property type="match status" value="1"/>
</dbReference>
<keyword evidence="3 6" id="KW-0808">Transferase</keyword>
<comment type="similarity">
    <text evidence="1">Belongs to the glycosyltransferase 2 family.</text>
</comment>
<evidence type="ECO:0000259" key="5">
    <source>
        <dbReference type="Pfam" id="PF00535"/>
    </source>
</evidence>
<evidence type="ECO:0000256" key="2">
    <source>
        <dbReference type="ARBA" id="ARBA00022676"/>
    </source>
</evidence>
<dbReference type="RefSeq" id="WP_308710869.1">
    <property type="nucleotide sequence ID" value="NZ_JAVHUY010000003.1"/>
</dbReference>
<keyword evidence="7" id="KW-1185">Reference proteome</keyword>
<dbReference type="InterPro" id="IPR001173">
    <property type="entry name" value="Glyco_trans_2-like"/>
</dbReference>
<dbReference type="InterPro" id="IPR029044">
    <property type="entry name" value="Nucleotide-diphossugar_trans"/>
</dbReference>